<dbReference type="EMBL" id="JAEFBK010000001">
    <property type="protein sequence ID" value="KAG7649987.1"/>
    <property type="molecule type" value="Genomic_DNA"/>
</dbReference>
<dbReference type="Pfam" id="PF14555">
    <property type="entry name" value="UBA_4"/>
    <property type="match status" value="1"/>
</dbReference>
<gene>
    <name evidence="3" type="ORF">ISN45_At01g049840</name>
</gene>
<dbReference type="CDD" id="cd02958">
    <property type="entry name" value="UAS"/>
    <property type="match status" value="1"/>
</dbReference>
<proteinExistence type="predicted"/>
<dbReference type="PANTHER" id="PTHR23322:SF78">
    <property type="entry name" value="PLANT UBX DOMAIN-CONTAINING PROTEIN 16-RELATED"/>
    <property type="match status" value="1"/>
</dbReference>
<organism evidence="3 4">
    <name type="scientific">Arabidopsis thaliana x Arabidopsis arenosa</name>
    <dbReference type="NCBI Taxonomy" id="1240361"/>
    <lineage>
        <taxon>Eukaryota</taxon>
        <taxon>Viridiplantae</taxon>
        <taxon>Streptophyta</taxon>
        <taxon>Embryophyta</taxon>
        <taxon>Tracheophyta</taxon>
        <taxon>Spermatophyta</taxon>
        <taxon>Magnoliopsida</taxon>
        <taxon>eudicotyledons</taxon>
        <taxon>Gunneridae</taxon>
        <taxon>Pentapetalae</taxon>
        <taxon>rosids</taxon>
        <taxon>malvids</taxon>
        <taxon>Brassicales</taxon>
        <taxon>Brassicaceae</taxon>
        <taxon>Camelineae</taxon>
        <taxon>Arabidopsis</taxon>
    </lineage>
</organism>
<reference evidence="3 4" key="1">
    <citation type="submission" date="2020-12" db="EMBL/GenBank/DDBJ databases">
        <title>Concerted genomic and epigenomic changes stabilize Arabidopsis allopolyploids.</title>
        <authorList>
            <person name="Chen Z."/>
        </authorList>
    </citation>
    <scope>NUCLEOTIDE SEQUENCE [LARGE SCALE GENOMIC DNA]</scope>
    <source>
        <strain evidence="3">Allo738</strain>
        <tissue evidence="3">Leaf</tissue>
    </source>
</reference>
<dbReference type="AlphaFoldDB" id="A0A8T2GRS3"/>
<dbReference type="InterPro" id="IPR006577">
    <property type="entry name" value="UAS"/>
</dbReference>
<keyword evidence="4" id="KW-1185">Reference proteome</keyword>
<dbReference type="SMART" id="SM00594">
    <property type="entry name" value="UAS"/>
    <property type="match status" value="1"/>
</dbReference>
<protein>
    <submittedName>
        <fullName evidence="3">UBX domain</fullName>
    </submittedName>
</protein>
<dbReference type="PROSITE" id="PS50033">
    <property type="entry name" value="UBX"/>
    <property type="match status" value="1"/>
</dbReference>
<evidence type="ECO:0000313" key="4">
    <source>
        <dbReference type="Proteomes" id="UP000694240"/>
    </source>
</evidence>
<evidence type="ECO:0000256" key="1">
    <source>
        <dbReference type="ARBA" id="ARBA00022786"/>
    </source>
</evidence>
<evidence type="ECO:0000313" key="3">
    <source>
        <dbReference type="EMBL" id="KAG7649987.1"/>
    </source>
</evidence>
<evidence type="ECO:0000259" key="2">
    <source>
        <dbReference type="PROSITE" id="PS50033"/>
    </source>
</evidence>
<dbReference type="CDD" id="cd01767">
    <property type="entry name" value="UBX"/>
    <property type="match status" value="1"/>
</dbReference>
<dbReference type="InterPro" id="IPR050730">
    <property type="entry name" value="UBX_domain-protein"/>
</dbReference>
<dbReference type="InterPro" id="IPR001012">
    <property type="entry name" value="UBX_dom"/>
</dbReference>
<feature type="domain" description="UBX" evidence="2">
    <location>
        <begin position="226"/>
        <end position="306"/>
    </location>
</feature>
<dbReference type="Pfam" id="PF00789">
    <property type="entry name" value="UBX"/>
    <property type="match status" value="1"/>
</dbReference>
<dbReference type="Pfam" id="PF13899">
    <property type="entry name" value="Thioredoxin_7"/>
    <property type="match status" value="1"/>
</dbReference>
<dbReference type="Proteomes" id="UP000694240">
    <property type="component" value="Chromosome 1"/>
</dbReference>
<comment type="caution">
    <text evidence="3">The sequence shown here is derived from an EMBL/GenBank/DDBJ whole genome shotgun (WGS) entry which is preliminary data.</text>
</comment>
<accession>A0A8T2GRS3</accession>
<name>A0A8T2GRS3_9BRAS</name>
<keyword evidence="1" id="KW-0833">Ubl conjugation pathway</keyword>
<dbReference type="GO" id="GO:0005634">
    <property type="term" value="C:nucleus"/>
    <property type="evidence" value="ECO:0007669"/>
    <property type="project" value="TreeGrafter"/>
</dbReference>
<dbReference type="GO" id="GO:0043130">
    <property type="term" value="F:ubiquitin binding"/>
    <property type="evidence" value="ECO:0007669"/>
    <property type="project" value="TreeGrafter"/>
</dbReference>
<dbReference type="PANTHER" id="PTHR23322">
    <property type="entry name" value="FAS-ASSOCIATED PROTEIN"/>
    <property type="match status" value="1"/>
</dbReference>
<sequence length="308" mass="34771">MESNYQRTLVSSFLNIAVDQTVETAIKCLKSTNWKLEDAINLLFAIDRMRNNQTLTLKPSDSTRLPSLSPPPPPLNLLFKGSFEDAKLASSSKDRWLLVHIQSETEFPCNTFNRDLWSNEDVSQALEFRGEIKAKGFLNDLKKYIDASPHEHIASTARNMRVKAEKICHSDQQDMGNLSSDSVVVSSCGREFDDVVTLSEDEEETCLSSDLFEFPVLTKEPKGDCDRSVVCSISVRFPNGRRKQRKFLKSEPVQLLWSFCYSHMDESDNKAFKLVQAIPGASKTLDYGAEASFDQYGISNSIISVTWE</sequence>
<dbReference type="GO" id="GO:0043161">
    <property type="term" value="P:proteasome-mediated ubiquitin-dependent protein catabolic process"/>
    <property type="evidence" value="ECO:0007669"/>
    <property type="project" value="TreeGrafter"/>
</dbReference>